<evidence type="ECO:0000313" key="2">
    <source>
        <dbReference type="EMBL" id="CAB5228560.1"/>
    </source>
</evidence>
<accession>A0A6J5LTD6</accession>
<dbReference type="EMBL" id="LR796315">
    <property type="protein sequence ID" value="CAB4136200.1"/>
    <property type="molecule type" value="Genomic_DNA"/>
</dbReference>
<reference evidence="1" key="1">
    <citation type="submission" date="2020-04" db="EMBL/GenBank/DDBJ databases">
        <authorList>
            <person name="Chiriac C."/>
            <person name="Salcher M."/>
            <person name="Ghai R."/>
            <person name="Kavagutti S V."/>
        </authorList>
    </citation>
    <scope>NUCLEOTIDE SEQUENCE</scope>
</reference>
<dbReference type="EMBL" id="LR798394">
    <property type="protein sequence ID" value="CAB5228560.1"/>
    <property type="molecule type" value="Genomic_DNA"/>
</dbReference>
<name>A0A6J5LTD6_9CAUD</name>
<sequence>MKSHDQIFDVENNMKEVFGDSLALGLCLKMLYDLTTDEQWKNLVETTLQARRLASV</sequence>
<gene>
    <name evidence="2" type="ORF">UFOVP1549_39</name>
    <name evidence="1" type="ORF">UFOVP303_55</name>
</gene>
<proteinExistence type="predicted"/>
<protein>
    <submittedName>
        <fullName evidence="1">Uncharacterized protein</fullName>
    </submittedName>
</protein>
<organism evidence="1">
    <name type="scientific">uncultured Caudovirales phage</name>
    <dbReference type="NCBI Taxonomy" id="2100421"/>
    <lineage>
        <taxon>Viruses</taxon>
        <taxon>Duplodnaviria</taxon>
        <taxon>Heunggongvirae</taxon>
        <taxon>Uroviricota</taxon>
        <taxon>Caudoviricetes</taxon>
        <taxon>Peduoviridae</taxon>
        <taxon>Maltschvirus</taxon>
        <taxon>Maltschvirus maltsch</taxon>
    </lineage>
</organism>
<evidence type="ECO:0000313" key="1">
    <source>
        <dbReference type="EMBL" id="CAB4136200.1"/>
    </source>
</evidence>